<dbReference type="RefSeq" id="WP_242151792.1">
    <property type="nucleotide sequence ID" value="NZ_CP093379.1"/>
</dbReference>
<dbReference type="EMBL" id="CP093379">
    <property type="protein sequence ID" value="UNM97044.1"/>
    <property type="molecule type" value="Genomic_DNA"/>
</dbReference>
<evidence type="ECO:0000256" key="1">
    <source>
        <dbReference type="SAM" id="SignalP"/>
    </source>
</evidence>
<keyword evidence="1" id="KW-0732">Signal</keyword>
<organism evidence="2 3">
    <name type="scientific">Ignatzschineria rhizosphaerae</name>
    <dbReference type="NCBI Taxonomy" id="2923279"/>
    <lineage>
        <taxon>Bacteria</taxon>
        <taxon>Pseudomonadati</taxon>
        <taxon>Pseudomonadota</taxon>
        <taxon>Gammaproteobacteria</taxon>
        <taxon>Cardiobacteriales</taxon>
        <taxon>Ignatzschineriaceae</taxon>
        <taxon>Ignatzschineria</taxon>
    </lineage>
</organism>
<keyword evidence="3" id="KW-1185">Reference proteome</keyword>
<evidence type="ECO:0000313" key="2">
    <source>
        <dbReference type="EMBL" id="UNM97044.1"/>
    </source>
</evidence>
<proteinExistence type="predicted"/>
<reference evidence="2 3" key="1">
    <citation type="submission" date="2022-03" db="EMBL/GenBank/DDBJ databases">
        <title>Ignatzschineria rhizosphaerae HR5S32.</title>
        <authorList>
            <person name="Sun J.Q."/>
            <person name="Feng J.Y."/>
        </authorList>
    </citation>
    <scope>NUCLEOTIDE SEQUENCE [LARGE SCALE GENOMIC DNA]</scope>
    <source>
        <strain evidence="2 3">HR5S32</strain>
    </source>
</reference>
<accession>A0ABY3X2D5</accession>
<name>A0ABY3X2D5_9GAMM</name>
<feature type="signal peptide" evidence="1">
    <location>
        <begin position="1"/>
        <end position="20"/>
    </location>
</feature>
<protein>
    <submittedName>
        <fullName evidence="2">Uncharacterized protein</fullName>
    </submittedName>
</protein>
<evidence type="ECO:0000313" key="3">
    <source>
        <dbReference type="Proteomes" id="UP000829542"/>
    </source>
</evidence>
<feature type="chain" id="PRO_5046367847" evidence="1">
    <location>
        <begin position="21"/>
        <end position="295"/>
    </location>
</feature>
<dbReference type="Proteomes" id="UP000829542">
    <property type="component" value="Chromosome"/>
</dbReference>
<sequence>MKKTFQALVLSFLAVTTANAEIKWSVTINDTSEKVGTFTVGHSATLIQVLETMPWIEEGSQSGEGKYLYVFYAPDSAESQAFYQQTRPLLESINIRWIPIQGHGENLNGLYETRTPEALKNAFTKQQFPAVQNPQKMEATASMVMTAFIYLRHNNFFSPEIGSYFPTIFYGTEDEMTAYSDPKNIEKIITQVPATTPNNAPIMIEQLAEIPYKVFPVQEYAYFGNEEGGIWPIYLYPNEKATHLGFTDNRLPIKGITDNGFLAIDIQDGKGRYIFMKYFKDDVEINKRSEAPLVE</sequence>
<gene>
    <name evidence="2" type="ORF">MMG00_04105</name>
</gene>